<evidence type="ECO:0000256" key="3">
    <source>
        <dbReference type="ARBA" id="ARBA00022475"/>
    </source>
</evidence>
<dbReference type="AlphaFoldDB" id="A0A170SIC6"/>
<comment type="similarity">
    <text evidence="2">Belongs to the CPA3 antiporters (TC 2.A.63) subunit E family.</text>
</comment>
<evidence type="ECO:0000256" key="4">
    <source>
        <dbReference type="ARBA" id="ARBA00022692"/>
    </source>
</evidence>
<gene>
    <name evidence="8" type="ORF">EHRUM3_02510</name>
</gene>
<evidence type="ECO:0000256" key="5">
    <source>
        <dbReference type="ARBA" id="ARBA00022989"/>
    </source>
</evidence>
<dbReference type="RefSeq" id="WP_236717364.1">
    <property type="nucleotide sequence ID" value="NZ_BDDM01000078.1"/>
</dbReference>
<evidence type="ECO:0000256" key="2">
    <source>
        <dbReference type="ARBA" id="ARBA00006228"/>
    </source>
</evidence>
<keyword evidence="6 7" id="KW-0472">Membrane</keyword>
<evidence type="ECO:0000313" key="9">
    <source>
        <dbReference type="Proteomes" id="UP000092731"/>
    </source>
</evidence>
<comment type="subcellular location">
    <subcellularLocation>
        <location evidence="1">Cell membrane</location>
        <topology evidence="1">Multi-pass membrane protein</topology>
    </subcellularLocation>
</comment>
<keyword evidence="4 7" id="KW-0812">Transmembrane</keyword>
<keyword evidence="5 7" id="KW-1133">Transmembrane helix</keyword>
<evidence type="ECO:0008006" key="10">
    <source>
        <dbReference type="Google" id="ProtNLM"/>
    </source>
</evidence>
<sequence>KKMKQFLILFVLWLVLSGYFNPFFISLGIISTIFTIFITKRLESAIPHDRYYVYSIITRKFNSTILHFINYCFWIILQVALSNLYIIKKVWNFKATIGTPVFRLVQTKQESSVGISLLANSITLTPGTVSVDVPEFNNKPYKIRVLAIDKESMSGVTDIDSKVSNIFTNGQVTS</sequence>
<accession>A0A170SIC6</accession>
<dbReference type="PANTHER" id="PTHR34584">
    <property type="entry name" value="NA(+)/H(+) ANTIPORTER SUBUNIT E1"/>
    <property type="match status" value="1"/>
</dbReference>
<dbReference type="PANTHER" id="PTHR34584:SF1">
    <property type="entry name" value="NA(+)_H(+) ANTIPORTER SUBUNIT E1"/>
    <property type="match status" value="1"/>
</dbReference>
<feature type="non-terminal residue" evidence="8">
    <location>
        <position position="1"/>
    </location>
</feature>
<dbReference type="Proteomes" id="UP000092731">
    <property type="component" value="Unassembled WGS sequence"/>
</dbReference>
<evidence type="ECO:0000256" key="7">
    <source>
        <dbReference type="SAM" id="Phobius"/>
    </source>
</evidence>
<reference evidence="9" key="1">
    <citation type="submission" date="2016-05" db="EMBL/GenBank/DDBJ databases">
        <title>Draft genome sequences of four strains of Ehrlichia ruminantium, a tick-borne pathogen of ruminants, isolated from Zimbabwe, The Gambia and Ghana.</title>
        <authorList>
            <person name="Nakao R."/>
            <person name="Jongejan F."/>
            <person name="Sugimoto C."/>
        </authorList>
    </citation>
    <scope>NUCLEOTIDE SEQUENCE [LARGE SCALE GENOMIC DNA]</scope>
    <source>
        <strain evidence="9">Pokoase 417</strain>
    </source>
</reference>
<dbReference type="EMBL" id="BDDM01000078">
    <property type="protein sequence ID" value="GAT78044.1"/>
    <property type="molecule type" value="Genomic_DNA"/>
</dbReference>
<evidence type="ECO:0000313" key="8">
    <source>
        <dbReference type="EMBL" id="GAT78044.1"/>
    </source>
</evidence>
<comment type="caution">
    <text evidence="8">The sequence shown here is derived from an EMBL/GenBank/DDBJ whole genome shotgun (WGS) entry which is preliminary data.</text>
</comment>
<dbReference type="InterPro" id="IPR002758">
    <property type="entry name" value="Cation_antiport_E"/>
</dbReference>
<organism evidence="8 9">
    <name type="scientific">Ehrlichia ruminantium</name>
    <name type="common">heartwater rickettsia</name>
    <name type="synonym">Cowdria ruminantium</name>
    <dbReference type="NCBI Taxonomy" id="779"/>
    <lineage>
        <taxon>Bacteria</taxon>
        <taxon>Pseudomonadati</taxon>
        <taxon>Pseudomonadota</taxon>
        <taxon>Alphaproteobacteria</taxon>
        <taxon>Rickettsiales</taxon>
        <taxon>Anaplasmataceae</taxon>
        <taxon>Ehrlichia</taxon>
    </lineage>
</organism>
<name>A0A170SIC6_EHRRU</name>
<protein>
    <recommendedName>
        <fullName evidence="10">Monovalent cation/H+ antiporter subunit E</fullName>
    </recommendedName>
</protein>
<dbReference type="Pfam" id="PF01899">
    <property type="entry name" value="MNHE"/>
    <property type="match status" value="1"/>
</dbReference>
<evidence type="ECO:0000256" key="1">
    <source>
        <dbReference type="ARBA" id="ARBA00004651"/>
    </source>
</evidence>
<keyword evidence="3" id="KW-1003">Cell membrane</keyword>
<proteinExistence type="inferred from homology"/>
<dbReference type="GO" id="GO:0005886">
    <property type="term" value="C:plasma membrane"/>
    <property type="evidence" value="ECO:0007669"/>
    <property type="project" value="UniProtKB-SubCell"/>
</dbReference>
<dbReference type="GO" id="GO:0008324">
    <property type="term" value="F:monoatomic cation transmembrane transporter activity"/>
    <property type="evidence" value="ECO:0007669"/>
    <property type="project" value="InterPro"/>
</dbReference>
<feature type="transmembrane region" description="Helical" evidence="7">
    <location>
        <begin position="68"/>
        <end position="87"/>
    </location>
</feature>
<evidence type="ECO:0000256" key="6">
    <source>
        <dbReference type="ARBA" id="ARBA00023136"/>
    </source>
</evidence>
<feature type="transmembrane region" description="Helical" evidence="7">
    <location>
        <begin position="7"/>
        <end position="38"/>
    </location>
</feature>